<dbReference type="AlphaFoldDB" id="A0A0C7QUF0"/>
<dbReference type="OrthoDB" id="9810588at2"/>
<dbReference type="InterPro" id="IPR036010">
    <property type="entry name" value="2Fe-2S_ferredoxin-like_sf"/>
</dbReference>
<accession>A0A0C7QUF0</accession>
<dbReference type="Proteomes" id="UP000049127">
    <property type="component" value="Unassembled WGS sequence"/>
</dbReference>
<dbReference type="InterPro" id="IPR012675">
    <property type="entry name" value="Beta-grasp_dom_sf"/>
</dbReference>
<dbReference type="InterPro" id="IPR041414">
    <property type="entry name" value="Raco-like_middle"/>
</dbReference>
<gene>
    <name evidence="2" type="ORF">R28058_19801</name>
</gene>
<dbReference type="Gene3D" id="3.30.420.480">
    <property type="entry name" value="Domain of unknown function (DUF4445)"/>
    <property type="match status" value="1"/>
</dbReference>
<dbReference type="InterPro" id="IPR001041">
    <property type="entry name" value="2Fe-2S_ferredoxin-type"/>
</dbReference>
<dbReference type="InterPro" id="IPR052911">
    <property type="entry name" value="Corrinoid_activation_enz"/>
</dbReference>
<dbReference type="Pfam" id="PF14574">
    <property type="entry name" value="RACo_C_ter"/>
    <property type="match status" value="1"/>
</dbReference>
<protein>
    <submittedName>
        <fullName evidence="2">Ferredoxin-containing protein</fullName>
    </submittedName>
</protein>
<dbReference type="EMBL" id="CEKZ01000003">
    <property type="protein sequence ID" value="CEQ04247.1"/>
    <property type="molecule type" value="Genomic_DNA"/>
</dbReference>
<sequence>MNFLYVDGESYEFELGSNLLEIIQNNDLGMESPCGGKGLCGKCKVQIVNGTINELTNEEIKFLSQEEIDNNIRLGCLVYPKGNLNIKLLKDKNTNHKILADGYMPEFIKKPVLTKNLYNIVQPTLQNNKSYEAIIKDILGKDMQFNYETLKQLPKLFKEENFTTVCLNEKLIGLECGDTKDSLYSVAVDIGTTTVVCSLIDINRQVELSCESEINPQKEYGLDVLSRINFIRSKENGLEILHKLIIDCINKLIKKLCETENIKTSNIYELAIAANSTMMQILLNVNPESIGKSPYATSFVASKNISAKELGIDISKFGNVYLLPGVSSYIGADIVSGVCVCDLKNTDKNILFIDIGTNGEMVLSKKGKLVSCSCAAGPALEGMNISCGMRAGDGAIENIKISDEISFKVIGDTDPKGICGSGIVDAISELAKSKFIGKTGRICKSESIKQDEKLSHLSNFIVDVDKKRKFILMSKPKEISITQEDIRQVQLAKGAILSGIYALVSQVDINIEDLDEVIIAGQFGKHLSIDSLVGVGIIPKELKDKITYIGNSSKTGAIMSLLSKDVRENLDKIAKDIDYFELSTKENYERLFTDCLKF</sequence>
<dbReference type="Pfam" id="PF17651">
    <property type="entry name" value="Raco_middle"/>
    <property type="match status" value="1"/>
</dbReference>
<dbReference type="PANTHER" id="PTHR42895">
    <property type="entry name" value="IRON-SULFUR CLUSTER-BINDING PROTEIN-RELATED"/>
    <property type="match status" value="1"/>
</dbReference>
<proteinExistence type="predicted"/>
<evidence type="ECO:0000313" key="2">
    <source>
        <dbReference type="EMBL" id="CEQ04247.1"/>
    </source>
</evidence>
<dbReference type="SUPFAM" id="SSF54292">
    <property type="entry name" value="2Fe-2S ferredoxin-like"/>
    <property type="match status" value="1"/>
</dbReference>
<dbReference type="CDD" id="cd00207">
    <property type="entry name" value="fer2"/>
    <property type="match status" value="1"/>
</dbReference>
<feature type="domain" description="2Fe-2S ferredoxin-type" evidence="1">
    <location>
        <begin position="1"/>
        <end position="92"/>
    </location>
</feature>
<organism evidence="2 3">
    <name type="scientific">Paraclostridium sordellii</name>
    <name type="common">Clostridium sordellii</name>
    <dbReference type="NCBI Taxonomy" id="1505"/>
    <lineage>
        <taxon>Bacteria</taxon>
        <taxon>Bacillati</taxon>
        <taxon>Bacillota</taxon>
        <taxon>Clostridia</taxon>
        <taxon>Peptostreptococcales</taxon>
        <taxon>Peptostreptococcaceae</taxon>
        <taxon>Paraclostridium</taxon>
    </lineage>
</organism>
<evidence type="ECO:0000259" key="1">
    <source>
        <dbReference type="PROSITE" id="PS51085"/>
    </source>
</evidence>
<dbReference type="InterPro" id="IPR042259">
    <property type="entry name" value="Raco-like_middle_sf"/>
</dbReference>
<dbReference type="Gene3D" id="3.10.20.30">
    <property type="match status" value="1"/>
</dbReference>
<dbReference type="GO" id="GO:0051536">
    <property type="term" value="F:iron-sulfur cluster binding"/>
    <property type="evidence" value="ECO:0007669"/>
    <property type="project" value="InterPro"/>
</dbReference>
<dbReference type="RefSeq" id="WP_055342256.1">
    <property type="nucleotide sequence ID" value="NZ_CDNI01000003.1"/>
</dbReference>
<name>A0A0C7QUF0_PARSO</name>
<dbReference type="PROSITE" id="PS51085">
    <property type="entry name" value="2FE2S_FER_2"/>
    <property type="match status" value="1"/>
</dbReference>
<dbReference type="InterPro" id="IPR027980">
    <property type="entry name" value="RACo_C"/>
</dbReference>
<reference evidence="2 3" key="1">
    <citation type="submission" date="2015-01" db="EMBL/GenBank/DDBJ databases">
        <authorList>
            <person name="Aslett A.Martin."/>
            <person name="De Silva Nishadi"/>
        </authorList>
    </citation>
    <scope>NUCLEOTIDE SEQUENCE [LARGE SCALE GENOMIC DNA]</scope>
    <source>
        <strain evidence="2 3">R28058</strain>
    </source>
</reference>
<dbReference type="PANTHER" id="PTHR42895:SF2">
    <property type="entry name" value="IRON-SULFUR CLUSTER PROTEIN"/>
    <property type="match status" value="1"/>
</dbReference>
<evidence type="ECO:0000313" key="3">
    <source>
        <dbReference type="Proteomes" id="UP000049127"/>
    </source>
</evidence>
<dbReference type="Pfam" id="PF00111">
    <property type="entry name" value="Fer2"/>
    <property type="match status" value="1"/>
</dbReference>